<gene>
    <name evidence="13" type="ORF">WN944_012573</name>
</gene>
<evidence type="ECO:0000256" key="2">
    <source>
        <dbReference type="ARBA" id="ARBA00007956"/>
    </source>
</evidence>
<evidence type="ECO:0000313" key="13">
    <source>
        <dbReference type="EMBL" id="KAK9224124.1"/>
    </source>
</evidence>
<feature type="transmembrane region" description="Helical" evidence="12">
    <location>
        <begin position="86"/>
        <end position="106"/>
    </location>
</feature>
<evidence type="ECO:0000256" key="11">
    <source>
        <dbReference type="SAM" id="Coils"/>
    </source>
</evidence>
<proteinExistence type="inferred from homology"/>
<evidence type="ECO:0000256" key="10">
    <source>
        <dbReference type="ARBA" id="ARBA00023136"/>
    </source>
</evidence>
<keyword evidence="9 11" id="KW-0175">Coiled coil</keyword>
<keyword evidence="10 12" id="KW-0472">Membrane</keyword>
<dbReference type="FunFam" id="1.20.5.110:FF:000011">
    <property type="entry name" value="B-cell receptor-associated protein 29"/>
    <property type="match status" value="1"/>
</dbReference>
<feature type="transmembrane region" description="Helical" evidence="12">
    <location>
        <begin position="6"/>
        <end position="22"/>
    </location>
</feature>
<keyword evidence="5" id="KW-0053">Apoptosis</keyword>
<dbReference type="Gene3D" id="1.20.5.110">
    <property type="match status" value="1"/>
</dbReference>
<dbReference type="GO" id="GO:0006886">
    <property type="term" value="P:intracellular protein transport"/>
    <property type="evidence" value="ECO:0007669"/>
    <property type="project" value="InterPro"/>
</dbReference>
<evidence type="ECO:0000256" key="3">
    <source>
        <dbReference type="ARBA" id="ARBA00022448"/>
    </source>
</evidence>
<keyword evidence="14" id="KW-1185">Reference proteome</keyword>
<dbReference type="PANTHER" id="PTHR12701:SF18">
    <property type="entry name" value="ENDOPLASMIC RETICULUM TRANSMEMBRANE PROTEIN"/>
    <property type="match status" value="1"/>
</dbReference>
<comment type="caution">
    <text evidence="13">The sequence shown here is derived from an EMBL/GenBank/DDBJ whole genome shotgun (WGS) entry which is preliminary data.</text>
</comment>
<keyword evidence="8 12" id="KW-1133">Transmembrane helix</keyword>
<keyword evidence="3" id="KW-0813">Transport</keyword>
<comment type="similarity">
    <text evidence="2">Belongs to the BCAP29/BCAP31 family.</text>
</comment>
<comment type="subcellular location">
    <subcellularLocation>
        <location evidence="1">Endoplasmic reticulum membrane</location>
        <topology evidence="1">Multi-pass membrane protein</topology>
    </subcellularLocation>
</comment>
<dbReference type="GO" id="GO:0005789">
    <property type="term" value="C:endoplasmic reticulum membrane"/>
    <property type="evidence" value="ECO:0007669"/>
    <property type="project" value="UniProtKB-SubCell"/>
</dbReference>
<dbReference type="EMBL" id="JBCGBO010000002">
    <property type="protein sequence ID" value="KAK9224124.1"/>
    <property type="molecule type" value="Genomic_DNA"/>
</dbReference>
<evidence type="ECO:0000256" key="7">
    <source>
        <dbReference type="ARBA" id="ARBA00022927"/>
    </source>
</evidence>
<accession>A0AAP0MXT8</accession>
<dbReference type="Proteomes" id="UP001428341">
    <property type="component" value="Unassembled WGS sequence"/>
</dbReference>
<dbReference type="InterPro" id="IPR008417">
    <property type="entry name" value="BAP29/BAP31"/>
</dbReference>
<evidence type="ECO:0000256" key="5">
    <source>
        <dbReference type="ARBA" id="ARBA00022703"/>
    </source>
</evidence>
<feature type="transmembrane region" description="Helical" evidence="12">
    <location>
        <begin position="43"/>
        <end position="66"/>
    </location>
</feature>
<evidence type="ECO:0000256" key="12">
    <source>
        <dbReference type="SAM" id="Phobius"/>
    </source>
</evidence>
<feature type="coiled-coil region" evidence="11">
    <location>
        <begin position="137"/>
        <end position="213"/>
    </location>
</feature>
<evidence type="ECO:0008006" key="15">
    <source>
        <dbReference type="Google" id="ProtNLM"/>
    </source>
</evidence>
<organism evidence="13 14">
    <name type="scientific">Citrus x changshan-huyou</name>
    <dbReference type="NCBI Taxonomy" id="2935761"/>
    <lineage>
        <taxon>Eukaryota</taxon>
        <taxon>Viridiplantae</taxon>
        <taxon>Streptophyta</taxon>
        <taxon>Embryophyta</taxon>
        <taxon>Tracheophyta</taxon>
        <taxon>Spermatophyta</taxon>
        <taxon>Magnoliopsida</taxon>
        <taxon>eudicotyledons</taxon>
        <taxon>Gunneridae</taxon>
        <taxon>Pentapetalae</taxon>
        <taxon>rosids</taxon>
        <taxon>malvids</taxon>
        <taxon>Sapindales</taxon>
        <taxon>Rutaceae</taxon>
        <taxon>Aurantioideae</taxon>
        <taxon>Citrus</taxon>
    </lineage>
</organism>
<evidence type="ECO:0000256" key="4">
    <source>
        <dbReference type="ARBA" id="ARBA00022692"/>
    </source>
</evidence>
<keyword evidence="7" id="KW-0653">Protein transport</keyword>
<evidence type="ECO:0000256" key="6">
    <source>
        <dbReference type="ARBA" id="ARBA00022824"/>
    </source>
</evidence>
<keyword evidence="6" id="KW-0256">Endoplasmic reticulum</keyword>
<evidence type="ECO:0000313" key="14">
    <source>
        <dbReference type="Proteomes" id="UP001428341"/>
    </source>
</evidence>
<name>A0AAP0MXT8_9ROSI</name>
<evidence type="ECO:0000256" key="8">
    <source>
        <dbReference type="ARBA" id="ARBA00022989"/>
    </source>
</evidence>
<keyword evidence="4 12" id="KW-0812">Transmembrane</keyword>
<reference evidence="13 14" key="1">
    <citation type="submission" date="2024-05" db="EMBL/GenBank/DDBJ databases">
        <title>Haplotype-resolved chromosome-level genome assembly of Huyou (Citrus changshanensis).</title>
        <authorList>
            <person name="Miao C."/>
            <person name="Chen W."/>
            <person name="Wu Y."/>
            <person name="Wang L."/>
            <person name="Zhao S."/>
            <person name="Grierson D."/>
            <person name="Xu C."/>
            <person name="Chen K."/>
        </authorList>
    </citation>
    <scope>NUCLEOTIDE SEQUENCE [LARGE SCALE GENOMIC DNA]</scope>
    <source>
        <strain evidence="13">01-14</strain>
        <tissue evidence="13">Leaf</tissue>
    </source>
</reference>
<dbReference type="AlphaFoldDB" id="A0AAP0MXT8"/>
<dbReference type="GO" id="GO:0070973">
    <property type="term" value="P:protein localization to endoplasmic reticulum exit site"/>
    <property type="evidence" value="ECO:0007669"/>
    <property type="project" value="TreeGrafter"/>
</dbReference>
<dbReference type="GO" id="GO:0006888">
    <property type="term" value="P:endoplasmic reticulum to Golgi vesicle-mediated transport"/>
    <property type="evidence" value="ECO:0007669"/>
    <property type="project" value="TreeGrafter"/>
</dbReference>
<protein>
    <recommendedName>
        <fullName evidence="15">Endoplasmic reticulum transmembrane protein</fullName>
    </recommendedName>
</protein>
<dbReference type="PANTHER" id="PTHR12701">
    <property type="entry name" value="BCR-ASSOCIATED PROTEIN, BAP"/>
    <property type="match status" value="1"/>
</dbReference>
<evidence type="ECO:0000256" key="9">
    <source>
        <dbReference type="ARBA" id="ARBA00023054"/>
    </source>
</evidence>
<sequence>MQQLLFTVMFSEMALIMVLLFKTPLRKLLIMSLDRVKRGRGPVVVKTVAGTVLVMLISSVYNIMIIQKRWIDDEGAVVNPTDQVLLANHLLEATLMGASLFLAFMIDRLHHYIRELRIRRKTMEAIKNQSRGFEDGKAAGSEEIKALEDQMTTLKSKLKELESELETKSKEANAAETNAVALRKQSEGFLFEYDRLLEENQNLRNQLQSLDWRLSHSDFRTVYWNAKQTASSTYCAAKVLDFELLTKLSMGSSSCKSLLVLAAVSSIKRRKVRTDSDDNTSIIAGATRPFPSSAYSTEARVRNVDVNEDMKRNKDRKNSIFDVVSNAPEIEFQAELPMLGAAKNNKKAGRSIEGKVLLPDKC</sequence>
<evidence type="ECO:0000256" key="1">
    <source>
        <dbReference type="ARBA" id="ARBA00004477"/>
    </source>
</evidence>